<dbReference type="KEGG" id="salq:SYNTR_1085"/>
<dbReference type="AlphaFoldDB" id="A0A6I6DA03"/>
<organism evidence="1 2">
    <name type="scientific">Candidatus Syntrophocurvum alkaliphilum</name>
    <dbReference type="NCBI Taxonomy" id="2293317"/>
    <lineage>
        <taxon>Bacteria</taxon>
        <taxon>Bacillati</taxon>
        <taxon>Bacillota</taxon>
        <taxon>Clostridia</taxon>
        <taxon>Eubacteriales</taxon>
        <taxon>Syntrophomonadaceae</taxon>
        <taxon>Candidatus Syntrophocurvum</taxon>
    </lineage>
</organism>
<protein>
    <recommendedName>
        <fullName evidence="3">Tetraprenyl-beta-curcumene synthase</fullName>
    </recommendedName>
</protein>
<dbReference type="Proteomes" id="UP000426444">
    <property type="component" value="Chromosome"/>
</dbReference>
<evidence type="ECO:0000313" key="1">
    <source>
        <dbReference type="EMBL" id="QGT99678.1"/>
    </source>
</evidence>
<keyword evidence="2" id="KW-1185">Reference proteome</keyword>
<sequence length="359" mass="42048">MELPAALTTKKENYTGMHQVKLLYNYISKTLPTVKKLLTYWEMQSQNIIDDELKKQAQCSLKNKAFHCQGGAVFATPYVKWESNLLRFIVAYQTICDYLDNLCDRANCTDEVAFKRLHESLIDALTPSEPLKEYYESYPQKEDYNYLNNLVLECQSIIKHLPSYHIVYEDIMTLANYYIDLQVKKHMLLDIREDILKKWANGHINKFEEIYWQEFSAASGSTLAIFALIGLATERNVTVEQSKEKMNTYFPWICGLHILLDYFIDHEEDKKGGDLNFTFYYKDNHEMVERLKFFIDQSHKAANQSPFEKTVVEGLLAMYLSDKKVVEQDYTHIANELLDQSGKSAWKTFKLCSQVRKFL</sequence>
<name>A0A6I6DA03_9FIRM</name>
<dbReference type="RefSeq" id="WP_156203552.1">
    <property type="nucleotide sequence ID" value="NZ_CP046457.1"/>
</dbReference>
<accession>A0A6I6DA03</accession>
<proteinExistence type="predicted"/>
<dbReference type="Pfam" id="PF10776">
    <property type="entry name" value="DUF2600"/>
    <property type="match status" value="1"/>
</dbReference>
<dbReference type="EMBL" id="CP046457">
    <property type="protein sequence ID" value="QGT99678.1"/>
    <property type="molecule type" value="Genomic_DNA"/>
</dbReference>
<dbReference type="OrthoDB" id="2371262at2"/>
<dbReference type="InterPro" id="IPR019712">
    <property type="entry name" value="YtpB-like"/>
</dbReference>
<gene>
    <name evidence="1" type="ORF">SYNTR_1085</name>
</gene>
<evidence type="ECO:0000313" key="2">
    <source>
        <dbReference type="Proteomes" id="UP000426444"/>
    </source>
</evidence>
<reference evidence="2" key="1">
    <citation type="journal article" date="2019" name="Microbiology">
        <title>Complete Genome Sequence of an Uncultured Bacterium of the Candidate Phylum Bipolaricaulota.</title>
        <authorList>
            <person name="Kadnikov V.V."/>
            <person name="Mardanov A.V."/>
            <person name="Beletsky A.V."/>
            <person name="Frank Y.A."/>
            <person name="Karnachuk O.V."/>
            <person name="Ravin N.V."/>
        </authorList>
    </citation>
    <scope>NUCLEOTIDE SEQUENCE [LARGE SCALE GENOMIC DNA]</scope>
</reference>
<evidence type="ECO:0008006" key="3">
    <source>
        <dbReference type="Google" id="ProtNLM"/>
    </source>
</evidence>